<dbReference type="AlphaFoldDB" id="A0A165E797"/>
<dbReference type="GO" id="GO:0005675">
    <property type="term" value="C:transcription factor TFIIH holo complex"/>
    <property type="evidence" value="ECO:0007669"/>
    <property type="project" value="TreeGrafter"/>
</dbReference>
<evidence type="ECO:0000256" key="5">
    <source>
        <dbReference type="ARBA" id="ARBA00023163"/>
    </source>
</evidence>
<keyword evidence="3 8" id="KW-0227">DNA damage</keyword>
<dbReference type="Gene3D" id="3.30.70.1220">
    <property type="entry name" value="TFB5-like"/>
    <property type="match status" value="1"/>
</dbReference>
<evidence type="ECO:0000256" key="7">
    <source>
        <dbReference type="ARBA" id="ARBA00023242"/>
    </source>
</evidence>
<gene>
    <name evidence="9" type="ORF">CALCODRAFT_416805</name>
</gene>
<keyword evidence="6 8" id="KW-0234">DNA repair</keyword>
<dbReference type="InParanoid" id="A0A165E797"/>
<name>A0A165E797_9BASI</name>
<evidence type="ECO:0000313" key="9">
    <source>
        <dbReference type="EMBL" id="KZT54249.1"/>
    </source>
</evidence>
<keyword evidence="5 8" id="KW-0804">Transcription</keyword>
<keyword evidence="7 8" id="KW-0539">Nucleus</keyword>
<comment type="subcellular location">
    <subcellularLocation>
        <location evidence="1 8">Nucleus</location>
    </subcellularLocation>
</comment>
<feature type="non-terminal residue" evidence="9">
    <location>
        <position position="1"/>
    </location>
</feature>
<evidence type="ECO:0000256" key="1">
    <source>
        <dbReference type="ARBA" id="ARBA00004123"/>
    </source>
</evidence>
<protein>
    <recommendedName>
        <fullName evidence="8">General transcription and DNA repair factor IIH subunit TFB5</fullName>
    </recommendedName>
</protein>
<dbReference type="InterPro" id="IPR035935">
    <property type="entry name" value="TFB5-like_sf"/>
</dbReference>
<reference evidence="9 10" key="1">
    <citation type="journal article" date="2016" name="Mol. Biol. Evol.">
        <title>Comparative Genomics of Early-Diverging Mushroom-Forming Fungi Provides Insights into the Origins of Lignocellulose Decay Capabilities.</title>
        <authorList>
            <person name="Nagy L.G."/>
            <person name="Riley R."/>
            <person name="Tritt A."/>
            <person name="Adam C."/>
            <person name="Daum C."/>
            <person name="Floudas D."/>
            <person name="Sun H."/>
            <person name="Yadav J.S."/>
            <person name="Pangilinan J."/>
            <person name="Larsson K.H."/>
            <person name="Matsuura K."/>
            <person name="Barry K."/>
            <person name="Labutti K."/>
            <person name="Kuo R."/>
            <person name="Ohm R.A."/>
            <person name="Bhattacharya S.S."/>
            <person name="Shirouzu T."/>
            <person name="Yoshinaga Y."/>
            <person name="Martin F.M."/>
            <person name="Grigoriev I.V."/>
            <person name="Hibbett D.S."/>
        </authorList>
    </citation>
    <scope>NUCLEOTIDE SEQUENCE [LARGE SCALE GENOMIC DNA]</scope>
    <source>
        <strain evidence="9 10">HHB12733</strain>
    </source>
</reference>
<dbReference type="SMART" id="SM01395">
    <property type="entry name" value="Tbf5"/>
    <property type="match status" value="1"/>
</dbReference>
<dbReference type="PANTHER" id="PTHR28580:SF1">
    <property type="entry name" value="GENERAL TRANSCRIPTION FACTOR IIH SUBUNIT 5"/>
    <property type="match status" value="1"/>
</dbReference>
<evidence type="ECO:0000256" key="4">
    <source>
        <dbReference type="ARBA" id="ARBA00023015"/>
    </source>
</evidence>
<dbReference type="PANTHER" id="PTHR28580">
    <property type="entry name" value="GENERAL TRANSCRIPTION FACTOR IIH SUBUNIT 5"/>
    <property type="match status" value="1"/>
</dbReference>
<dbReference type="OrthoDB" id="354at2759"/>
<evidence type="ECO:0000256" key="2">
    <source>
        <dbReference type="ARBA" id="ARBA00007470"/>
    </source>
</evidence>
<dbReference type="SUPFAM" id="SSF142897">
    <property type="entry name" value="TFB5-like"/>
    <property type="match status" value="1"/>
</dbReference>
<dbReference type="FunCoup" id="A0A165E797">
    <property type="interactions" value="66"/>
</dbReference>
<feature type="non-terminal residue" evidence="9">
    <location>
        <position position="55"/>
    </location>
</feature>
<sequence>TSDAAVKQILLMMDESEKFIIQDLDDTHLVVQMDQLERVQRMLEVELEKNTYSLD</sequence>
<keyword evidence="4 8" id="KW-0805">Transcription regulation</keyword>
<evidence type="ECO:0000256" key="6">
    <source>
        <dbReference type="ARBA" id="ARBA00023204"/>
    </source>
</evidence>
<keyword evidence="10" id="KW-1185">Reference proteome</keyword>
<dbReference type="STRING" id="1353952.A0A165E797"/>
<dbReference type="GO" id="GO:0006294">
    <property type="term" value="P:nucleotide-excision repair, preincision complex assembly"/>
    <property type="evidence" value="ECO:0007669"/>
    <property type="project" value="TreeGrafter"/>
</dbReference>
<dbReference type="InterPro" id="IPR009400">
    <property type="entry name" value="TFIIH_TTDA/Tfb5"/>
</dbReference>
<proteinExistence type="inferred from homology"/>
<comment type="similarity">
    <text evidence="2 8">Belongs to the TFB5 family.</text>
</comment>
<comment type="subunit">
    <text evidence="8">Component of the 7-subunit TFIIH core complex.</text>
</comment>
<dbReference type="Pfam" id="PF06331">
    <property type="entry name" value="Tfb5"/>
    <property type="match status" value="1"/>
</dbReference>
<comment type="function">
    <text evidence="8">In NER, TFIIH acts by opening DNA around the lesion to allow the excision of the damaged oligonucleotide and its replacement by a new DNA fragment. In transcription, TFIIH has an essential role in transcription initiation. When the pre-initiation complex (PIC) has been established, TFIIH is required for promoter opening and promoter escape.</text>
</comment>
<accession>A0A165E797</accession>
<dbReference type="GO" id="GO:0006367">
    <property type="term" value="P:transcription initiation at RNA polymerase II promoter"/>
    <property type="evidence" value="ECO:0007669"/>
    <property type="project" value="UniProtKB-UniRule"/>
</dbReference>
<evidence type="ECO:0000313" key="10">
    <source>
        <dbReference type="Proteomes" id="UP000076842"/>
    </source>
</evidence>
<dbReference type="EMBL" id="KV424018">
    <property type="protein sequence ID" value="KZT54249.1"/>
    <property type="molecule type" value="Genomic_DNA"/>
</dbReference>
<organism evidence="9 10">
    <name type="scientific">Calocera cornea HHB12733</name>
    <dbReference type="NCBI Taxonomy" id="1353952"/>
    <lineage>
        <taxon>Eukaryota</taxon>
        <taxon>Fungi</taxon>
        <taxon>Dikarya</taxon>
        <taxon>Basidiomycota</taxon>
        <taxon>Agaricomycotina</taxon>
        <taxon>Dacrymycetes</taxon>
        <taxon>Dacrymycetales</taxon>
        <taxon>Dacrymycetaceae</taxon>
        <taxon>Calocera</taxon>
    </lineage>
</organism>
<dbReference type="GO" id="GO:0000439">
    <property type="term" value="C:transcription factor TFIIH core complex"/>
    <property type="evidence" value="ECO:0007669"/>
    <property type="project" value="UniProtKB-UniRule"/>
</dbReference>
<evidence type="ECO:0000256" key="3">
    <source>
        <dbReference type="ARBA" id="ARBA00022763"/>
    </source>
</evidence>
<dbReference type="Proteomes" id="UP000076842">
    <property type="component" value="Unassembled WGS sequence"/>
</dbReference>
<evidence type="ECO:0000256" key="8">
    <source>
        <dbReference type="RuleBase" id="RU368032"/>
    </source>
</evidence>